<feature type="compositionally biased region" description="Low complexity" evidence="6">
    <location>
        <begin position="122"/>
        <end position="134"/>
    </location>
</feature>
<dbReference type="AlphaFoldDB" id="A0A167RTF8"/>
<dbReference type="SMART" id="SM00906">
    <property type="entry name" value="Fungal_trans"/>
    <property type="match status" value="1"/>
</dbReference>
<keyword evidence="3" id="KW-0805">Transcription regulation</keyword>
<gene>
    <name evidence="8" type="ORF">SPI_06123</name>
</gene>
<dbReference type="InterPro" id="IPR007219">
    <property type="entry name" value="XnlR_reg_dom"/>
</dbReference>
<dbReference type="SMART" id="SM00066">
    <property type="entry name" value="GAL4"/>
    <property type="match status" value="1"/>
</dbReference>
<dbReference type="STRING" id="1081102.A0A167RTF8"/>
<dbReference type="CDD" id="cd00067">
    <property type="entry name" value="GAL4"/>
    <property type="match status" value="1"/>
</dbReference>
<dbReference type="CDD" id="cd12148">
    <property type="entry name" value="fungal_TF_MHR"/>
    <property type="match status" value="1"/>
</dbReference>
<comment type="subcellular location">
    <subcellularLocation>
        <location evidence="1">Nucleus</location>
    </subcellularLocation>
</comment>
<accession>A0A167RTF8</accession>
<dbReference type="GO" id="GO:0003677">
    <property type="term" value="F:DNA binding"/>
    <property type="evidence" value="ECO:0007669"/>
    <property type="project" value="InterPro"/>
</dbReference>
<dbReference type="GO" id="GO:0006351">
    <property type="term" value="P:DNA-templated transcription"/>
    <property type="evidence" value="ECO:0007669"/>
    <property type="project" value="InterPro"/>
</dbReference>
<evidence type="ECO:0000256" key="4">
    <source>
        <dbReference type="ARBA" id="ARBA00023163"/>
    </source>
</evidence>
<dbReference type="OrthoDB" id="4456959at2759"/>
<keyword evidence="2" id="KW-0479">Metal-binding</keyword>
<feature type="region of interest" description="Disordered" evidence="6">
    <location>
        <begin position="121"/>
        <end position="174"/>
    </location>
</feature>
<evidence type="ECO:0000256" key="3">
    <source>
        <dbReference type="ARBA" id="ARBA00023015"/>
    </source>
</evidence>
<dbReference type="Pfam" id="PF00172">
    <property type="entry name" value="Zn_clus"/>
    <property type="match status" value="1"/>
</dbReference>
<dbReference type="Proteomes" id="UP000076874">
    <property type="component" value="Unassembled WGS sequence"/>
</dbReference>
<evidence type="ECO:0000259" key="7">
    <source>
        <dbReference type="PROSITE" id="PS50048"/>
    </source>
</evidence>
<dbReference type="SUPFAM" id="SSF57701">
    <property type="entry name" value="Zn2/Cys6 DNA-binding domain"/>
    <property type="match status" value="1"/>
</dbReference>
<dbReference type="InterPro" id="IPR050815">
    <property type="entry name" value="TF_fung"/>
</dbReference>
<dbReference type="EMBL" id="AZHD01000011">
    <property type="protein sequence ID" value="OAA58921.1"/>
    <property type="molecule type" value="Genomic_DNA"/>
</dbReference>
<keyword evidence="9" id="KW-1185">Reference proteome</keyword>
<dbReference type="PANTHER" id="PTHR47338:SF23">
    <property type="entry name" value="ZN(II)2CYS6 TRANSCRIPTION FACTOR (EUROFUNG)"/>
    <property type="match status" value="1"/>
</dbReference>
<dbReference type="Gene3D" id="4.10.240.10">
    <property type="entry name" value="Zn(2)-C6 fungal-type DNA-binding domain"/>
    <property type="match status" value="1"/>
</dbReference>
<evidence type="ECO:0000256" key="5">
    <source>
        <dbReference type="ARBA" id="ARBA00023242"/>
    </source>
</evidence>
<dbReference type="PANTHER" id="PTHR47338">
    <property type="entry name" value="ZN(II)2CYS6 TRANSCRIPTION FACTOR (EUROFUNG)-RELATED"/>
    <property type="match status" value="1"/>
</dbReference>
<evidence type="ECO:0000256" key="2">
    <source>
        <dbReference type="ARBA" id="ARBA00022723"/>
    </source>
</evidence>
<keyword evidence="4" id="KW-0804">Transcription</keyword>
<protein>
    <submittedName>
        <fullName evidence="8">Transcription factor</fullName>
    </submittedName>
</protein>
<feature type="region of interest" description="Disordered" evidence="6">
    <location>
        <begin position="1"/>
        <end position="21"/>
    </location>
</feature>
<sequence length="681" mass="75183">MTSGETIVDDADTAEDSQAHSTACTRCRRKKQKCSKDDPCRSCAASGSICTYEEGQRRGAKAGYIESIVKRMETLEAIVLGQSLLLSPLLAQRTTHGDEINSPAAGGLEEQLQTVREKLLEQRQQQQVSQGQTQLKKRPRTRSLGGSSALSGNGGRVDGATEIPRHLPLNGSETQPILPPASMLQDLVTIYFDKIHPWIPILHQPSFEAAMLSTDGQKPSVTVLQAITAAAIKFLPLDPQTQEWYHHRCHDAIVLACMDRFSVESLQASIIIAFNTIGSGRGPRSWSIVASATRIVEQLGLAIEEEDAAENRLLNRVGFLPPAKNWTEAESLRRIFWCIFLFDRFCSVATGWNTSLTSTDVKRRLPVEGCLWRDGTEARGRYFNIADHGVDSEDETNVLGGFAYLIEASECMTRVVTFLLQESVDFSARDGLRRWFERFQTLDAMLIRWKTFLPARWRVASIDMNGLMDENLTLAHIMHNASVIMLHQNVAYPDAKFRLHLPSQDAAKTCVAAAGEIATIAAKFIANSTVIIPPTMSFCLFVAARALLAHANHQLGMFPIVITDPNFDTLLQCLRESSTRWRAQSPSFASENLAGQFADRIDAAVRSHSPINVRSAALQEDRDMPVMSLASPPFPDVFRFSSVNSPMGIVDANGIGDAFSIPSAGLEAFDRIFTWTDELTG</sequence>
<reference evidence="8 9" key="1">
    <citation type="journal article" date="2016" name="Genome Biol. Evol.">
        <title>Divergent and convergent evolution of fungal pathogenicity.</title>
        <authorList>
            <person name="Shang Y."/>
            <person name="Xiao G."/>
            <person name="Zheng P."/>
            <person name="Cen K."/>
            <person name="Zhan S."/>
            <person name="Wang C."/>
        </authorList>
    </citation>
    <scope>NUCLEOTIDE SEQUENCE [LARGE SCALE GENOMIC DNA]</scope>
    <source>
        <strain evidence="8 9">RCEF 264</strain>
    </source>
</reference>
<dbReference type="PROSITE" id="PS50048">
    <property type="entry name" value="ZN2_CY6_FUNGAL_2"/>
    <property type="match status" value="1"/>
</dbReference>
<organism evidence="8 9">
    <name type="scientific">Niveomyces insectorum RCEF 264</name>
    <dbReference type="NCBI Taxonomy" id="1081102"/>
    <lineage>
        <taxon>Eukaryota</taxon>
        <taxon>Fungi</taxon>
        <taxon>Dikarya</taxon>
        <taxon>Ascomycota</taxon>
        <taxon>Pezizomycotina</taxon>
        <taxon>Sordariomycetes</taxon>
        <taxon>Hypocreomycetidae</taxon>
        <taxon>Hypocreales</taxon>
        <taxon>Cordycipitaceae</taxon>
        <taxon>Niveomyces</taxon>
    </lineage>
</organism>
<evidence type="ECO:0000313" key="8">
    <source>
        <dbReference type="EMBL" id="OAA58921.1"/>
    </source>
</evidence>
<dbReference type="InterPro" id="IPR036864">
    <property type="entry name" value="Zn2-C6_fun-type_DNA-bd_sf"/>
</dbReference>
<dbReference type="GO" id="GO:0000981">
    <property type="term" value="F:DNA-binding transcription factor activity, RNA polymerase II-specific"/>
    <property type="evidence" value="ECO:0007669"/>
    <property type="project" value="InterPro"/>
</dbReference>
<evidence type="ECO:0000313" key="9">
    <source>
        <dbReference type="Proteomes" id="UP000076874"/>
    </source>
</evidence>
<dbReference type="PROSITE" id="PS00463">
    <property type="entry name" value="ZN2_CY6_FUNGAL_1"/>
    <property type="match status" value="1"/>
</dbReference>
<evidence type="ECO:0000256" key="1">
    <source>
        <dbReference type="ARBA" id="ARBA00004123"/>
    </source>
</evidence>
<dbReference type="Pfam" id="PF04082">
    <property type="entry name" value="Fungal_trans"/>
    <property type="match status" value="1"/>
</dbReference>
<keyword evidence="5" id="KW-0539">Nucleus</keyword>
<comment type="caution">
    <text evidence="8">The sequence shown here is derived from an EMBL/GenBank/DDBJ whole genome shotgun (WGS) entry which is preliminary data.</text>
</comment>
<dbReference type="InterPro" id="IPR001138">
    <property type="entry name" value="Zn2Cys6_DnaBD"/>
</dbReference>
<evidence type="ECO:0000256" key="6">
    <source>
        <dbReference type="SAM" id="MobiDB-lite"/>
    </source>
</evidence>
<proteinExistence type="predicted"/>
<name>A0A167RTF8_9HYPO</name>
<dbReference type="GO" id="GO:0005634">
    <property type="term" value="C:nucleus"/>
    <property type="evidence" value="ECO:0007669"/>
    <property type="project" value="UniProtKB-SubCell"/>
</dbReference>
<feature type="domain" description="Zn(2)-C6 fungal-type" evidence="7">
    <location>
        <begin position="23"/>
        <end position="52"/>
    </location>
</feature>
<dbReference type="GO" id="GO:0008270">
    <property type="term" value="F:zinc ion binding"/>
    <property type="evidence" value="ECO:0007669"/>
    <property type="project" value="InterPro"/>
</dbReference>